<dbReference type="EMBL" id="PJQY01000457">
    <property type="protein sequence ID" value="PQQ10859.1"/>
    <property type="molecule type" value="Genomic_DNA"/>
</dbReference>
<name>A0A314YWS5_PRUYE</name>
<evidence type="ECO:0000313" key="1">
    <source>
        <dbReference type="EMBL" id="PQQ10859.1"/>
    </source>
</evidence>
<sequence length="171" mass="18444">MSITYQAHMNPSHVVYGACTRDYGVEGYGGPQGLRKLLDNGDFGFATWEHQSPRPLLRVLQCGKTLTLYKLGVICWAKLVSLGGCKLLSNHENSSSFLLSAAASIPAAIPAINLHPLTAASIPAVIDQHLLVAQAPQQPSNHVPSFQVIKTIAFKPQAFPPIILLLKLLNP</sequence>
<reference evidence="1 2" key="1">
    <citation type="submission" date="2018-02" db="EMBL/GenBank/DDBJ databases">
        <title>Draft genome of wild Prunus yedoensis var. nudiflora.</title>
        <authorList>
            <person name="Baek S."/>
            <person name="Kim J.-H."/>
            <person name="Choi K."/>
            <person name="Kim G.-B."/>
            <person name="Cho A."/>
            <person name="Jang H."/>
            <person name="Shin C.-H."/>
            <person name="Yu H.-J."/>
            <person name="Mun J.-H."/>
        </authorList>
    </citation>
    <scope>NUCLEOTIDE SEQUENCE [LARGE SCALE GENOMIC DNA]</scope>
    <source>
        <strain evidence="2">cv. Jeju island</strain>
        <tissue evidence="1">Leaf</tissue>
    </source>
</reference>
<accession>A0A314YWS5</accession>
<dbReference type="AlphaFoldDB" id="A0A314YWS5"/>
<dbReference type="Proteomes" id="UP000250321">
    <property type="component" value="Unassembled WGS sequence"/>
</dbReference>
<gene>
    <name evidence="1" type="ORF">Pyn_21528</name>
</gene>
<comment type="caution">
    <text evidence="1">The sequence shown here is derived from an EMBL/GenBank/DDBJ whole genome shotgun (WGS) entry which is preliminary data.</text>
</comment>
<protein>
    <submittedName>
        <fullName evidence="1">Uncharacterized protein</fullName>
    </submittedName>
</protein>
<evidence type="ECO:0000313" key="2">
    <source>
        <dbReference type="Proteomes" id="UP000250321"/>
    </source>
</evidence>
<organism evidence="1 2">
    <name type="scientific">Prunus yedoensis var. nudiflora</name>
    <dbReference type="NCBI Taxonomy" id="2094558"/>
    <lineage>
        <taxon>Eukaryota</taxon>
        <taxon>Viridiplantae</taxon>
        <taxon>Streptophyta</taxon>
        <taxon>Embryophyta</taxon>
        <taxon>Tracheophyta</taxon>
        <taxon>Spermatophyta</taxon>
        <taxon>Magnoliopsida</taxon>
        <taxon>eudicotyledons</taxon>
        <taxon>Gunneridae</taxon>
        <taxon>Pentapetalae</taxon>
        <taxon>rosids</taxon>
        <taxon>fabids</taxon>
        <taxon>Rosales</taxon>
        <taxon>Rosaceae</taxon>
        <taxon>Amygdaloideae</taxon>
        <taxon>Amygdaleae</taxon>
        <taxon>Prunus</taxon>
    </lineage>
</organism>
<proteinExistence type="predicted"/>
<keyword evidence="2" id="KW-1185">Reference proteome</keyword>